<protein>
    <submittedName>
        <fullName evidence="1">Uncharacterized protein</fullName>
    </submittedName>
</protein>
<dbReference type="Proteomes" id="UP001472677">
    <property type="component" value="Unassembled WGS sequence"/>
</dbReference>
<evidence type="ECO:0000313" key="2">
    <source>
        <dbReference type="Proteomes" id="UP001472677"/>
    </source>
</evidence>
<comment type="caution">
    <text evidence="1">The sequence shown here is derived from an EMBL/GenBank/DDBJ whole genome shotgun (WGS) entry which is preliminary data.</text>
</comment>
<sequence length="109" mass="11807">MNAICTLMVGPLLVKSASFGYTIGVLCNNCLLKSHIISILNILLNWSMGDTITLFPISFVMGVPVLLEDAFTSVKIATSTLISFVLLQPSSLLVIYLNKSVISVILVIY</sequence>
<accession>A0ABR2DXE9</accession>
<dbReference type="EMBL" id="JBBPBM010000021">
    <property type="protein sequence ID" value="KAK8548653.1"/>
    <property type="molecule type" value="Genomic_DNA"/>
</dbReference>
<gene>
    <name evidence="1" type="ORF">V6N12_061562</name>
</gene>
<organism evidence="1 2">
    <name type="scientific">Hibiscus sabdariffa</name>
    <name type="common">roselle</name>
    <dbReference type="NCBI Taxonomy" id="183260"/>
    <lineage>
        <taxon>Eukaryota</taxon>
        <taxon>Viridiplantae</taxon>
        <taxon>Streptophyta</taxon>
        <taxon>Embryophyta</taxon>
        <taxon>Tracheophyta</taxon>
        <taxon>Spermatophyta</taxon>
        <taxon>Magnoliopsida</taxon>
        <taxon>eudicotyledons</taxon>
        <taxon>Gunneridae</taxon>
        <taxon>Pentapetalae</taxon>
        <taxon>rosids</taxon>
        <taxon>malvids</taxon>
        <taxon>Malvales</taxon>
        <taxon>Malvaceae</taxon>
        <taxon>Malvoideae</taxon>
        <taxon>Hibiscus</taxon>
    </lineage>
</organism>
<reference evidence="1 2" key="1">
    <citation type="journal article" date="2024" name="G3 (Bethesda)">
        <title>Genome assembly of Hibiscus sabdariffa L. provides insights into metabolisms of medicinal natural products.</title>
        <authorList>
            <person name="Kim T."/>
        </authorList>
    </citation>
    <scope>NUCLEOTIDE SEQUENCE [LARGE SCALE GENOMIC DNA]</scope>
    <source>
        <strain evidence="1">TK-2024</strain>
        <tissue evidence="1">Old leaves</tissue>
    </source>
</reference>
<evidence type="ECO:0000313" key="1">
    <source>
        <dbReference type="EMBL" id="KAK8548653.1"/>
    </source>
</evidence>
<proteinExistence type="predicted"/>
<keyword evidence="2" id="KW-1185">Reference proteome</keyword>
<name>A0ABR2DXE9_9ROSI</name>